<evidence type="ECO:0000256" key="7">
    <source>
        <dbReference type="PIRSR" id="PIRSR000027-2"/>
    </source>
</evidence>
<dbReference type="OrthoDB" id="9811729at2"/>
<keyword evidence="10" id="KW-1185">Reference proteome</keyword>
<protein>
    <submittedName>
        <fullName evidence="9">Cytochrome c556</fullName>
    </submittedName>
</protein>
<keyword evidence="1" id="KW-0813">Transport</keyword>
<feature type="binding site" description="covalent" evidence="7">
    <location>
        <position position="137"/>
    </location>
    <ligand>
        <name>heme c</name>
        <dbReference type="ChEBI" id="CHEBI:61717"/>
    </ligand>
</feature>
<feature type="binding site" description="covalent" evidence="7">
    <location>
        <position position="134"/>
    </location>
    <ligand>
        <name>heme c</name>
        <dbReference type="ChEBI" id="CHEBI:61717"/>
    </ligand>
</feature>
<dbReference type="PIRSF" id="PIRSF000027">
    <property type="entry name" value="Cytc_c_prime"/>
    <property type="match status" value="1"/>
</dbReference>
<dbReference type="InterPro" id="IPR010980">
    <property type="entry name" value="Cyt_c/b562"/>
</dbReference>
<accession>A0A1I3JIN9</accession>
<evidence type="ECO:0000256" key="4">
    <source>
        <dbReference type="ARBA" id="ARBA00022982"/>
    </source>
</evidence>
<keyword evidence="4" id="KW-0249">Electron transport</keyword>
<gene>
    <name evidence="9" type="ORF">SAMN03080618_00872</name>
</gene>
<dbReference type="InterPro" id="IPR015984">
    <property type="entry name" value="Cyt_c_prime_subgr"/>
</dbReference>
<name>A0A1I3JIN9_9HYPH</name>
<dbReference type="EMBL" id="FORF01000004">
    <property type="protein sequence ID" value="SFI60142.1"/>
    <property type="molecule type" value="Genomic_DNA"/>
</dbReference>
<dbReference type="GO" id="GO:0009055">
    <property type="term" value="F:electron transfer activity"/>
    <property type="evidence" value="ECO:0007669"/>
    <property type="project" value="InterPro"/>
</dbReference>
<keyword evidence="8" id="KW-0732">Signal</keyword>
<dbReference type="STRING" id="1121003.SAMN03080618_00872"/>
<dbReference type="Pfam" id="PF01322">
    <property type="entry name" value="Cytochrom_C_2"/>
    <property type="match status" value="1"/>
</dbReference>
<feature type="chain" id="PRO_5017396929" evidence="8">
    <location>
        <begin position="21"/>
        <end position="143"/>
    </location>
</feature>
<dbReference type="InterPro" id="IPR002321">
    <property type="entry name" value="Cyt_c_II"/>
</dbReference>
<dbReference type="GO" id="GO:0042597">
    <property type="term" value="C:periplasmic space"/>
    <property type="evidence" value="ECO:0007669"/>
    <property type="project" value="InterPro"/>
</dbReference>
<dbReference type="PRINTS" id="PR00608">
    <property type="entry name" value="CYTCHROMECII"/>
</dbReference>
<evidence type="ECO:0000256" key="2">
    <source>
        <dbReference type="ARBA" id="ARBA00022617"/>
    </source>
</evidence>
<dbReference type="GO" id="GO:0020037">
    <property type="term" value="F:heme binding"/>
    <property type="evidence" value="ECO:0007669"/>
    <property type="project" value="InterPro"/>
</dbReference>
<organism evidence="9 10">
    <name type="scientific">Aquamicrobium aerolatum DSM 21857</name>
    <dbReference type="NCBI Taxonomy" id="1121003"/>
    <lineage>
        <taxon>Bacteria</taxon>
        <taxon>Pseudomonadati</taxon>
        <taxon>Pseudomonadota</taxon>
        <taxon>Alphaproteobacteria</taxon>
        <taxon>Hyphomicrobiales</taxon>
        <taxon>Phyllobacteriaceae</taxon>
        <taxon>Aerobium</taxon>
    </lineage>
</organism>
<evidence type="ECO:0000256" key="6">
    <source>
        <dbReference type="PIRSR" id="PIRSR000027-1"/>
    </source>
</evidence>
<evidence type="ECO:0000313" key="9">
    <source>
        <dbReference type="EMBL" id="SFI60142.1"/>
    </source>
</evidence>
<evidence type="ECO:0000256" key="3">
    <source>
        <dbReference type="ARBA" id="ARBA00022723"/>
    </source>
</evidence>
<dbReference type="GO" id="GO:0022900">
    <property type="term" value="P:electron transport chain"/>
    <property type="evidence" value="ECO:0007669"/>
    <property type="project" value="InterPro"/>
</dbReference>
<keyword evidence="2 7" id="KW-0349">Heme</keyword>
<proteinExistence type="predicted"/>
<evidence type="ECO:0000256" key="1">
    <source>
        <dbReference type="ARBA" id="ARBA00022448"/>
    </source>
</evidence>
<dbReference type="SUPFAM" id="SSF47175">
    <property type="entry name" value="Cytochromes"/>
    <property type="match status" value="1"/>
</dbReference>
<dbReference type="RefSeq" id="WP_091519085.1">
    <property type="nucleotide sequence ID" value="NZ_FORF01000004.1"/>
</dbReference>
<dbReference type="AlphaFoldDB" id="A0A1I3JIN9"/>
<comment type="PTM">
    <text evidence="7">Binds 1 heme group per subunit.</text>
</comment>
<dbReference type="Proteomes" id="UP000242763">
    <property type="component" value="Unassembled WGS sequence"/>
</dbReference>
<keyword evidence="3 6" id="KW-0479">Metal-binding</keyword>
<evidence type="ECO:0000256" key="8">
    <source>
        <dbReference type="SAM" id="SignalP"/>
    </source>
</evidence>
<evidence type="ECO:0000256" key="5">
    <source>
        <dbReference type="ARBA" id="ARBA00023004"/>
    </source>
</evidence>
<sequence length="143" mass="14931">MKFFAFAAAALVVAVTSAAADPIADRKADMKERGGLMRVLGPTAQGKTEFDAATILDALEKLNARAQAAMDVEKFYPAGSETGDTKAGPKIWSEREAFQDATNKFAEATAAALAAAPQDLESFRAAFGPVGAGCGTCHEAFRL</sequence>
<dbReference type="PROSITE" id="PS51009">
    <property type="entry name" value="CYTCII"/>
    <property type="match status" value="1"/>
</dbReference>
<dbReference type="GO" id="GO:0005506">
    <property type="term" value="F:iron ion binding"/>
    <property type="evidence" value="ECO:0007669"/>
    <property type="project" value="InterPro"/>
</dbReference>
<reference evidence="10" key="1">
    <citation type="submission" date="2016-10" db="EMBL/GenBank/DDBJ databases">
        <authorList>
            <person name="Varghese N."/>
            <person name="Submissions S."/>
        </authorList>
    </citation>
    <scope>NUCLEOTIDE SEQUENCE [LARGE SCALE GENOMIC DNA]</scope>
    <source>
        <strain evidence="10">DSM 21857</strain>
    </source>
</reference>
<dbReference type="Gene3D" id="1.20.120.10">
    <property type="entry name" value="Cytochrome c/b562"/>
    <property type="match status" value="1"/>
</dbReference>
<keyword evidence="5 6" id="KW-0408">Iron</keyword>
<feature type="signal peptide" evidence="8">
    <location>
        <begin position="1"/>
        <end position="20"/>
    </location>
</feature>
<dbReference type="InterPro" id="IPR012127">
    <property type="entry name" value="Cyt_c_prime"/>
</dbReference>
<evidence type="ECO:0000313" key="10">
    <source>
        <dbReference type="Proteomes" id="UP000242763"/>
    </source>
</evidence>
<feature type="binding site" description="axial binding residue" evidence="6">
    <location>
        <position position="138"/>
    </location>
    <ligand>
        <name>heme c</name>
        <dbReference type="ChEBI" id="CHEBI:61717"/>
    </ligand>
    <ligandPart>
        <name>Fe</name>
        <dbReference type="ChEBI" id="CHEBI:18248"/>
    </ligandPart>
</feature>